<dbReference type="PROSITE" id="PS51029">
    <property type="entry name" value="MADF"/>
    <property type="match status" value="1"/>
</dbReference>
<feature type="region of interest" description="Disordered" evidence="2">
    <location>
        <begin position="285"/>
        <end position="363"/>
    </location>
</feature>
<evidence type="ECO:0000313" key="7">
    <source>
        <dbReference type="Proteomes" id="UP000494163"/>
    </source>
</evidence>
<evidence type="ECO:0000259" key="5">
    <source>
        <dbReference type="PROSITE" id="PS51029"/>
    </source>
</evidence>
<dbReference type="CDD" id="cd03045">
    <property type="entry name" value="GST_N_Delta_Epsilon"/>
    <property type="match status" value="1"/>
</dbReference>
<comment type="subunit">
    <text evidence="1">Homodimer.</text>
</comment>
<feature type="domain" description="MADF" evidence="5">
    <location>
        <begin position="186"/>
        <end position="286"/>
    </location>
</feature>
<dbReference type="SFLD" id="SFLDG00358">
    <property type="entry name" value="Main_(cytGST)"/>
    <property type="match status" value="1"/>
</dbReference>
<evidence type="ECO:0000259" key="4">
    <source>
        <dbReference type="PROSITE" id="PS50405"/>
    </source>
</evidence>
<dbReference type="InterPro" id="IPR006578">
    <property type="entry name" value="MADF-dom"/>
</dbReference>
<dbReference type="CDD" id="cd03177">
    <property type="entry name" value="GST_C_Delta_Epsilon"/>
    <property type="match status" value="1"/>
</dbReference>
<proteinExistence type="predicted"/>
<dbReference type="InterPro" id="IPR004046">
    <property type="entry name" value="GST_C"/>
</dbReference>
<dbReference type="AlphaFoldDB" id="A0A0M5IYK1"/>
<dbReference type="InterPro" id="IPR010987">
    <property type="entry name" value="Glutathione-S-Trfase_C-like"/>
</dbReference>
<dbReference type="SMR" id="A0A0M5IYK1"/>
<dbReference type="InterPro" id="IPR036249">
    <property type="entry name" value="Thioredoxin-like_sf"/>
</dbReference>
<dbReference type="OrthoDB" id="2309723at2759"/>
<dbReference type="InterPro" id="IPR004045">
    <property type="entry name" value="Glutathione_S-Trfase_N"/>
</dbReference>
<evidence type="ECO:0000256" key="1">
    <source>
        <dbReference type="ARBA" id="ARBA00011738"/>
    </source>
</evidence>
<organism evidence="6 7">
    <name type="scientific">Drosophila busckii</name>
    <name type="common">Fruit fly</name>
    <dbReference type="NCBI Taxonomy" id="30019"/>
    <lineage>
        <taxon>Eukaryota</taxon>
        <taxon>Metazoa</taxon>
        <taxon>Ecdysozoa</taxon>
        <taxon>Arthropoda</taxon>
        <taxon>Hexapoda</taxon>
        <taxon>Insecta</taxon>
        <taxon>Pterygota</taxon>
        <taxon>Neoptera</taxon>
        <taxon>Endopterygota</taxon>
        <taxon>Diptera</taxon>
        <taxon>Brachycera</taxon>
        <taxon>Muscomorpha</taxon>
        <taxon>Ephydroidea</taxon>
        <taxon>Drosophilidae</taxon>
        <taxon>Drosophila</taxon>
    </lineage>
</organism>
<dbReference type="Pfam" id="PF13417">
    <property type="entry name" value="GST_N_3"/>
    <property type="match status" value="1"/>
</dbReference>
<feature type="compositionally biased region" description="Pro residues" evidence="2">
    <location>
        <begin position="332"/>
        <end position="342"/>
    </location>
</feature>
<dbReference type="PANTHER" id="PTHR43969:SF4">
    <property type="entry name" value="FI01423P-RELATED"/>
    <property type="match status" value="1"/>
</dbReference>
<dbReference type="Gene3D" id="3.40.30.10">
    <property type="entry name" value="Glutaredoxin"/>
    <property type="match status" value="1"/>
</dbReference>
<dbReference type="SFLD" id="SFLDS00019">
    <property type="entry name" value="Glutathione_Transferase_(cytos"/>
    <property type="match status" value="1"/>
</dbReference>
<evidence type="ECO:0000259" key="3">
    <source>
        <dbReference type="PROSITE" id="PS50404"/>
    </source>
</evidence>
<dbReference type="SUPFAM" id="SSF47616">
    <property type="entry name" value="GST C-terminal domain-like"/>
    <property type="match status" value="1"/>
</dbReference>
<accession>A0A0M5IYK1</accession>
<dbReference type="InterPro" id="IPR036282">
    <property type="entry name" value="Glutathione-S-Trfase_C_sf"/>
</dbReference>
<gene>
    <name evidence="6" type="ORF">Dbus_chr2Lg721</name>
</gene>
<feature type="compositionally biased region" description="Polar residues" evidence="2">
    <location>
        <begin position="348"/>
        <end position="363"/>
    </location>
</feature>
<dbReference type="GO" id="GO:0004364">
    <property type="term" value="F:glutathione transferase activity"/>
    <property type="evidence" value="ECO:0007669"/>
    <property type="project" value="TreeGrafter"/>
</dbReference>
<keyword evidence="7" id="KW-1185">Reference proteome</keyword>
<dbReference type="FunFam" id="3.40.30.10:FF:000034">
    <property type="entry name" value="glutathione S-transferase 1"/>
    <property type="match status" value="1"/>
</dbReference>
<evidence type="ECO:0000313" key="6">
    <source>
        <dbReference type="EMBL" id="ALC38636.1"/>
    </source>
</evidence>
<dbReference type="PANTHER" id="PTHR43969">
    <property type="entry name" value="GLUTATHIONE S TRANSFERASE D10, ISOFORM A-RELATED"/>
    <property type="match status" value="1"/>
</dbReference>
<dbReference type="EMBL" id="CP012523">
    <property type="protein sequence ID" value="ALC38636.1"/>
    <property type="molecule type" value="Genomic_DNA"/>
</dbReference>
<dbReference type="Gene3D" id="1.20.1050.10">
    <property type="match status" value="1"/>
</dbReference>
<reference evidence="6 7" key="1">
    <citation type="submission" date="2015-08" db="EMBL/GenBank/DDBJ databases">
        <title>Ancestral chromatin configuration constrains chromatin evolution on differentiating sex chromosomes in Drosophila.</title>
        <authorList>
            <person name="Zhou Q."/>
            <person name="Bachtrog D."/>
        </authorList>
    </citation>
    <scope>NUCLEOTIDE SEQUENCE [LARGE SCALE GENOMIC DNA]</scope>
    <source>
        <tissue evidence="6">Whole larvae</tissue>
    </source>
</reference>
<name>A0A0M5IYK1_DROBS</name>
<dbReference type="Proteomes" id="UP000494163">
    <property type="component" value="Chromosome 2L"/>
</dbReference>
<feature type="compositionally biased region" description="Polar residues" evidence="2">
    <location>
        <begin position="285"/>
        <end position="300"/>
    </location>
</feature>
<evidence type="ECO:0000256" key="2">
    <source>
        <dbReference type="SAM" id="MobiDB-lite"/>
    </source>
</evidence>
<dbReference type="GO" id="GO:0006749">
    <property type="term" value="P:glutathione metabolic process"/>
    <property type="evidence" value="ECO:0007669"/>
    <property type="project" value="TreeGrafter"/>
</dbReference>
<feature type="non-terminal residue" evidence="6">
    <location>
        <position position="363"/>
    </location>
</feature>
<sequence>MSKIIVYGIDLSPPVRAVLLTLKALELPYEYKEVDLASGGHKRPEFLQKNPQGTVPTIDDNGSIIWDSHAICSYLVDKYGKTDALYPKDLLKRAGVNQRMYFDASSIYMALWNCSRPFWVEGCTVVSKEKTGNILEALRLTDVFLGENLYITGDTLTIADFCCAATVSSLPAVLDIDPVKYSKVTAWLERLSKLPYYAEANAVGATNFKAKKAKFWPRLAEKVNNCCDFYLNTAVTKEALQKKWTNMKTYYFFEESKSRNTSAEADNLSSTWKFRSTLSFLNPSMDKSSHTPAPSANESEVSNDDPLATRNVTIKEELSEVSFNEDEESVPTPSPSPTPPPSKRPKTCSDTNVRLNQTNYYHY</sequence>
<dbReference type="SFLD" id="SFLDG01153">
    <property type="entry name" value="Main.4:_Theta-like"/>
    <property type="match status" value="1"/>
</dbReference>
<dbReference type="InterPro" id="IPR040079">
    <property type="entry name" value="Glutathione_S-Trfase"/>
</dbReference>
<dbReference type="PROSITE" id="PS50405">
    <property type="entry name" value="GST_CTER"/>
    <property type="match status" value="1"/>
</dbReference>
<dbReference type="FunFam" id="1.20.1050.10:FF:000007">
    <property type="entry name" value="Glutathione S-transferase 1-1"/>
    <property type="match status" value="1"/>
</dbReference>
<feature type="domain" description="GST C-terminal" evidence="4">
    <location>
        <begin position="89"/>
        <end position="215"/>
    </location>
</feature>
<protein>
    <submittedName>
        <fullName evidence="6">GstE2</fullName>
    </submittedName>
</protein>
<dbReference type="STRING" id="30019.A0A0M5IYK1"/>
<dbReference type="SUPFAM" id="SSF52833">
    <property type="entry name" value="Thioredoxin-like"/>
    <property type="match status" value="1"/>
</dbReference>
<dbReference type="PROSITE" id="PS50404">
    <property type="entry name" value="GST_NTER"/>
    <property type="match status" value="1"/>
</dbReference>
<feature type="domain" description="GST N-terminal" evidence="3">
    <location>
        <begin position="2"/>
        <end position="83"/>
    </location>
</feature>
<dbReference type="Pfam" id="PF00043">
    <property type="entry name" value="GST_C"/>
    <property type="match status" value="1"/>
</dbReference>